<dbReference type="EMBL" id="WEZQ01000005">
    <property type="protein sequence ID" value="MYV16852.1"/>
    <property type="molecule type" value="Genomic_DNA"/>
</dbReference>
<gene>
    <name evidence="2" type="ORF">GB993_04900</name>
</gene>
<dbReference type="InterPro" id="IPR015946">
    <property type="entry name" value="KH_dom-like_a/b"/>
</dbReference>
<dbReference type="GO" id="GO:0006979">
    <property type="term" value="P:response to oxidative stress"/>
    <property type="evidence" value="ECO:0007669"/>
    <property type="project" value="InterPro"/>
</dbReference>
<evidence type="ECO:0000313" key="2">
    <source>
        <dbReference type="EMBL" id="MYV16852.1"/>
    </source>
</evidence>
<dbReference type="PANTHER" id="PTHR33797:SF2">
    <property type="entry name" value="ORGANIC HYDROPEROXIDE RESISTANCE PROTEIN-LIKE"/>
    <property type="match status" value="1"/>
</dbReference>
<evidence type="ECO:0000256" key="1">
    <source>
        <dbReference type="ARBA" id="ARBA00007378"/>
    </source>
</evidence>
<dbReference type="InterPro" id="IPR003718">
    <property type="entry name" value="OsmC/Ohr_fam"/>
</dbReference>
<dbReference type="Pfam" id="PF02566">
    <property type="entry name" value="OsmC"/>
    <property type="match status" value="1"/>
</dbReference>
<name>A0A6N9I143_9LACO</name>
<dbReference type="InterPro" id="IPR019953">
    <property type="entry name" value="OHR"/>
</dbReference>
<evidence type="ECO:0000313" key="3">
    <source>
        <dbReference type="Proteomes" id="UP000449209"/>
    </source>
</evidence>
<reference evidence="2 3" key="1">
    <citation type="journal article" date="2019" name="Appl. Environ. Microbiol.">
        <title>Genetic determinants of hydroxycinnamic acid metabolism in heterofermentative lactobacilli.</title>
        <authorList>
            <person name="Gaur G."/>
            <person name="Oh J.H."/>
            <person name="Filannino P."/>
            <person name="Gobbetti M."/>
            <person name="van Pijkeren J.P."/>
            <person name="Ganzle M.G."/>
        </authorList>
    </citation>
    <scope>NUCLEOTIDE SEQUENCE [LARGE SCALE GENOMIC DNA]</scope>
    <source>
        <strain evidence="2 3">C5</strain>
    </source>
</reference>
<sequence length="149" mass="16360">MAVEGSLYHTHVVNENGLVGQSFVEGNEGLSLGVSSSLVSASGTNPEQFIGFALSTCFNATLRIVEQQRHMPQDTQVRTRVDIVKDTMGYKFIVDAQIMFPNENQEDAQAVLDDALNQCPVAKLLKANDNVNFRIVNAFSDEDTESYGE</sequence>
<dbReference type="OrthoDB" id="9797508at2"/>
<dbReference type="AlphaFoldDB" id="A0A6N9I143"/>
<proteinExistence type="inferred from homology"/>
<dbReference type="Gene3D" id="3.30.300.20">
    <property type="match status" value="1"/>
</dbReference>
<dbReference type="InterPro" id="IPR036102">
    <property type="entry name" value="OsmC/Ohrsf"/>
</dbReference>
<protein>
    <submittedName>
        <fullName evidence="2">OsmC family peroxiredoxin</fullName>
    </submittedName>
</protein>
<comment type="caution">
    <text evidence="2">The sequence shown here is derived from an EMBL/GenBank/DDBJ whole genome shotgun (WGS) entry which is preliminary data.</text>
</comment>
<dbReference type="PANTHER" id="PTHR33797">
    <property type="entry name" value="ORGANIC HYDROPEROXIDE RESISTANCE PROTEIN-LIKE"/>
    <property type="match status" value="1"/>
</dbReference>
<comment type="similarity">
    <text evidence="1">Belongs to the OsmC/Ohr family.</text>
</comment>
<dbReference type="SUPFAM" id="SSF82784">
    <property type="entry name" value="OsmC-like"/>
    <property type="match status" value="1"/>
</dbReference>
<dbReference type="Proteomes" id="UP000449209">
    <property type="component" value="Unassembled WGS sequence"/>
</dbReference>
<dbReference type="RefSeq" id="WP_161001394.1">
    <property type="nucleotide sequence ID" value="NZ_WEZQ01000005.1"/>
</dbReference>
<organism evidence="2 3">
    <name type="scientific">Furfurilactobacillus milii</name>
    <dbReference type="NCBI Taxonomy" id="2888272"/>
    <lineage>
        <taxon>Bacteria</taxon>
        <taxon>Bacillati</taxon>
        <taxon>Bacillota</taxon>
        <taxon>Bacilli</taxon>
        <taxon>Lactobacillales</taxon>
        <taxon>Lactobacillaceae</taxon>
        <taxon>Furfurilactobacillus</taxon>
    </lineage>
</organism>
<accession>A0A6N9I143</accession>